<dbReference type="RefSeq" id="WP_344349024.1">
    <property type="nucleotide sequence ID" value="NZ_BAAASM010000022.1"/>
</dbReference>
<comment type="caution">
    <text evidence="2">The sequence shown here is derived from an EMBL/GenBank/DDBJ whole genome shotgun (WGS) entry which is preliminary data.</text>
</comment>
<evidence type="ECO:0000313" key="2">
    <source>
        <dbReference type="EMBL" id="MFC5657098.1"/>
    </source>
</evidence>
<keyword evidence="2" id="KW-0560">Oxidoreductase</keyword>
<keyword evidence="3" id="KW-1185">Reference proteome</keyword>
<organism evidence="2 3">
    <name type="scientific">Streptomyces nogalater</name>
    <dbReference type="NCBI Taxonomy" id="38314"/>
    <lineage>
        <taxon>Bacteria</taxon>
        <taxon>Bacillati</taxon>
        <taxon>Actinomycetota</taxon>
        <taxon>Actinomycetes</taxon>
        <taxon>Kitasatosporales</taxon>
        <taxon>Streptomycetaceae</taxon>
        <taxon>Streptomyces</taxon>
    </lineage>
</organism>
<dbReference type="InterPro" id="IPR050816">
    <property type="entry name" value="Flavin-dep_Halogenase_NPB"/>
</dbReference>
<dbReference type="EC" id="1.-.-.-" evidence="2"/>
<dbReference type="Gene3D" id="3.50.50.60">
    <property type="entry name" value="FAD/NAD(P)-binding domain"/>
    <property type="match status" value="1"/>
</dbReference>
<sequence>MRDDTAEYDVVVIGGGPGGSMASTLLAQSGKRVILFESAKFPRYHIGESLLSGTADLLKKIGVLEKLESGGYIKKYGVEWVWGERREPWTVYFKDALAMPYDYGYQVERGAFDQLLLENAREHGVDAREQHRVTDFAIGDDGTTRVDYTDEAGGGKGSVTARWIVDASGQGGLVTRRLHQQEWDPYLKNMALWTYWRGAERPEGLDAGNTFLPTFDEGWWWFIPLRDDITSVGVVVDRQAYLKHKDSGLELFYHDCLLRTPELARRLKNAEQREKVRAQRDWSYIYDRFSGNGYIAVGDAACFIDPLFSTGVHLSMLSGYLAAVSVNTILDKPEIGRDRVLDFYEEAYRKEFERLRAQVYFLYAGHGGSKESYFWHARSQFDVPGIEPEKAFISLIAGAFQHRSWYRRYLAQLDVPDELRTTIEGIFEGKSAGVNVDWQLPVTLADGTGVVEDLAVDGAHLRPAPVLRPPAGSGMPVTPAVSALMNLADGTRSAEELVNLLVEKELEQADRARALVHEAIAFGVLAPKTSAGD</sequence>
<dbReference type="Proteomes" id="UP001596065">
    <property type="component" value="Unassembled WGS sequence"/>
</dbReference>
<dbReference type="InterPro" id="IPR036188">
    <property type="entry name" value="FAD/NAD-bd_sf"/>
</dbReference>
<gene>
    <name evidence="2" type="ORF">ACFP3J_16600</name>
</gene>
<dbReference type="GO" id="GO:0016491">
    <property type="term" value="F:oxidoreductase activity"/>
    <property type="evidence" value="ECO:0007669"/>
    <property type="project" value="UniProtKB-KW"/>
</dbReference>
<comment type="similarity">
    <text evidence="1">Belongs to the flavin-dependent halogenase family. Bacterial tryptophan halogenase subfamily.</text>
</comment>
<evidence type="ECO:0000313" key="3">
    <source>
        <dbReference type="Proteomes" id="UP001596065"/>
    </source>
</evidence>
<dbReference type="PANTHER" id="PTHR43747">
    <property type="entry name" value="FAD-BINDING PROTEIN"/>
    <property type="match status" value="1"/>
</dbReference>
<dbReference type="PRINTS" id="PR00420">
    <property type="entry name" value="RNGMNOXGNASE"/>
</dbReference>
<dbReference type="PANTHER" id="PTHR43747:SF1">
    <property type="entry name" value="SLR1998 PROTEIN"/>
    <property type="match status" value="1"/>
</dbReference>
<name>A0ABW0WH74_STRNO</name>
<protein>
    <submittedName>
        <fullName evidence="2">NAD(P)/FAD-dependent oxidoreductase</fullName>
        <ecNumber evidence="2">1.-.-.-</ecNumber>
    </submittedName>
</protein>
<dbReference type="Pfam" id="PF04820">
    <property type="entry name" value="Trp_halogenase"/>
    <property type="match status" value="2"/>
</dbReference>
<dbReference type="SUPFAM" id="SSF51905">
    <property type="entry name" value="FAD/NAD(P)-binding domain"/>
    <property type="match status" value="1"/>
</dbReference>
<dbReference type="InterPro" id="IPR006905">
    <property type="entry name" value="Flavin_halogenase"/>
</dbReference>
<dbReference type="EMBL" id="JBHSOE010000024">
    <property type="protein sequence ID" value="MFC5657098.1"/>
    <property type="molecule type" value="Genomic_DNA"/>
</dbReference>
<proteinExistence type="inferred from homology"/>
<evidence type="ECO:0000256" key="1">
    <source>
        <dbReference type="ARBA" id="ARBA00038396"/>
    </source>
</evidence>
<reference evidence="3" key="1">
    <citation type="journal article" date="2019" name="Int. J. Syst. Evol. Microbiol.">
        <title>The Global Catalogue of Microorganisms (GCM) 10K type strain sequencing project: providing services to taxonomists for standard genome sequencing and annotation.</title>
        <authorList>
            <consortium name="The Broad Institute Genomics Platform"/>
            <consortium name="The Broad Institute Genome Sequencing Center for Infectious Disease"/>
            <person name="Wu L."/>
            <person name="Ma J."/>
        </authorList>
    </citation>
    <scope>NUCLEOTIDE SEQUENCE [LARGE SCALE GENOMIC DNA]</scope>
    <source>
        <strain evidence="3">KCTC 5701</strain>
    </source>
</reference>
<accession>A0ABW0WH74</accession>